<proteinExistence type="predicted"/>
<dbReference type="AlphaFoldDB" id="A0A963YTH8"/>
<reference evidence="2" key="2">
    <citation type="submission" date="2021-01" db="EMBL/GenBank/DDBJ databases">
        <authorList>
            <person name="Mieszkin S."/>
            <person name="Pouder E."/>
            <person name="Alain K."/>
        </authorList>
    </citation>
    <scope>NUCLEOTIDE SEQUENCE</scope>
    <source>
        <strain evidence="2">HW T2.11</strain>
    </source>
</reference>
<gene>
    <name evidence="2" type="ORF">ASILVAE211_14490</name>
</gene>
<name>A0A963YTH8_9PROT</name>
<evidence type="ECO:0000256" key="1">
    <source>
        <dbReference type="SAM" id="Phobius"/>
    </source>
</evidence>
<feature type="transmembrane region" description="Helical" evidence="1">
    <location>
        <begin position="58"/>
        <end position="76"/>
    </location>
</feature>
<accession>A0A963YTH8</accession>
<keyword evidence="1" id="KW-0812">Transmembrane</keyword>
<dbReference type="EMBL" id="JAESVB010000006">
    <property type="protein sequence ID" value="MCB8876399.1"/>
    <property type="molecule type" value="Genomic_DNA"/>
</dbReference>
<keyword evidence="1" id="KW-1133">Transmembrane helix</keyword>
<sequence>MTSDTGFVWRAARFHHAGRRFSCYFADTAETSWCRSTECCGNRIVNKMKLLPFARTKWHAVLYAAGGSTLIWWWWLARW</sequence>
<dbReference type="RefSeq" id="WP_227322056.1">
    <property type="nucleotide sequence ID" value="NZ_JAESVB010000006.1"/>
</dbReference>
<organism evidence="2 3">
    <name type="scientific">Acidisoma silvae</name>
    <dbReference type="NCBI Taxonomy" id="2802396"/>
    <lineage>
        <taxon>Bacteria</taxon>
        <taxon>Pseudomonadati</taxon>
        <taxon>Pseudomonadota</taxon>
        <taxon>Alphaproteobacteria</taxon>
        <taxon>Acetobacterales</taxon>
        <taxon>Acidocellaceae</taxon>
        <taxon>Acidisoma</taxon>
    </lineage>
</organism>
<evidence type="ECO:0000313" key="3">
    <source>
        <dbReference type="Proteomes" id="UP000708298"/>
    </source>
</evidence>
<reference evidence="2" key="1">
    <citation type="journal article" date="2021" name="Microorganisms">
        <title>Acidisoma silvae sp. nov. and Acidisomacellulosilytica sp. nov., Two Acidophilic Bacteria Isolated from Decaying Wood, Hydrolyzing Cellulose and Producing Poly-3-hydroxybutyrate.</title>
        <authorList>
            <person name="Mieszkin S."/>
            <person name="Pouder E."/>
            <person name="Uroz S."/>
            <person name="Simon-Colin C."/>
            <person name="Alain K."/>
        </authorList>
    </citation>
    <scope>NUCLEOTIDE SEQUENCE</scope>
    <source>
        <strain evidence="2">HW T2.11</strain>
    </source>
</reference>
<dbReference type="Proteomes" id="UP000708298">
    <property type="component" value="Unassembled WGS sequence"/>
</dbReference>
<protein>
    <submittedName>
        <fullName evidence="2">Uncharacterized protein</fullName>
    </submittedName>
</protein>
<keyword evidence="3" id="KW-1185">Reference proteome</keyword>
<evidence type="ECO:0000313" key="2">
    <source>
        <dbReference type="EMBL" id="MCB8876399.1"/>
    </source>
</evidence>
<keyword evidence="1" id="KW-0472">Membrane</keyword>
<comment type="caution">
    <text evidence="2">The sequence shown here is derived from an EMBL/GenBank/DDBJ whole genome shotgun (WGS) entry which is preliminary data.</text>
</comment>